<evidence type="ECO:0000313" key="3">
    <source>
        <dbReference type="Proteomes" id="UP000469215"/>
    </source>
</evidence>
<dbReference type="PROSITE" id="PS51186">
    <property type="entry name" value="GNAT"/>
    <property type="match status" value="1"/>
</dbReference>
<dbReference type="Gene3D" id="3.40.630.30">
    <property type="match status" value="1"/>
</dbReference>
<gene>
    <name evidence="2" type="ORF">GSY69_13660</name>
</gene>
<reference evidence="2 3" key="1">
    <citation type="submission" date="2020-01" db="EMBL/GenBank/DDBJ databases">
        <authorList>
            <person name="Deng T."/>
        </authorList>
    </citation>
    <scope>NUCLEOTIDE SEQUENCE [LARGE SCALE GENOMIC DNA]</scope>
    <source>
        <strain evidence="2 3">5221</strain>
    </source>
</reference>
<proteinExistence type="predicted"/>
<feature type="domain" description="N-acetyltransferase" evidence="1">
    <location>
        <begin position="1"/>
        <end position="130"/>
    </location>
</feature>
<dbReference type="AlphaFoldDB" id="A0A6N9HAF3"/>
<evidence type="ECO:0000259" key="1">
    <source>
        <dbReference type="PROSITE" id="PS51186"/>
    </source>
</evidence>
<keyword evidence="2" id="KW-0808">Transferase</keyword>
<protein>
    <submittedName>
        <fullName evidence="2">GNAT family N-acetyltransferase</fullName>
    </submittedName>
</protein>
<accession>A0A6N9HAF3</accession>
<dbReference type="InterPro" id="IPR016181">
    <property type="entry name" value="Acyl_CoA_acyltransferase"/>
</dbReference>
<dbReference type="InterPro" id="IPR000182">
    <property type="entry name" value="GNAT_dom"/>
</dbReference>
<comment type="caution">
    <text evidence="2">The sequence shown here is derived from an EMBL/GenBank/DDBJ whole genome shotgun (WGS) entry which is preliminary data.</text>
</comment>
<dbReference type="GO" id="GO:0016747">
    <property type="term" value="F:acyltransferase activity, transferring groups other than amino-acyl groups"/>
    <property type="evidence" value="ECO:0007669"/>
    <property type="project" value="InterPro"/>
</dbReference>
<evidence type="ECO:0000313" key="2">
    <source>
        <dbReference type="EMBL" id="MYM20975.1"/>
    </source>
</evidence>
<dbReference type="EMBL" id="WWEQ01000112">
    <property type="protein sequence ID" value="MYM20975.1"/>
    <property type="molecule type" value="Genomic_DNA"/>
</dbReference>
<dbReference type="Pfam" id="PF13673">
    <property type="entry name" value="Acetyltransf_10"/>
    <property type="match status" value="1"/>
</dbReference>
<sequence>MEPPDLDSYLRLRREAGLSPVTAEQGGPALAHSWAFAHVRRAGEAVAMGRVLGDGGWYFHIADMATLPAAQRLGLGRAVLGALLDRIAERAPADPYITLMADAPGRPLYRSFGFVQTAPESLGMVLRGRS</sequence>
<keyword evidence="3" id="KW-1185">Reference proteome</keyword>
<name>A0A6N9HAF3_9MICO</name>
<dbReference type="Proteomes" id="UP000469215">
    <property type="component" value="Unassembled WGS sequence"/>
</dbReference>
<dbReference type="SUPFAM" id="SSF55729">
    <property type="entry name" value="Acyl-CoA N-acyltransferases (Nat)"/>
    <property type="match status" value="1"/>
</dbReference>
<organism evidence="2 3">
    <name type="scientific">Brevibacterium rongguiense</name>
    <dbReference type="NCBI Taxonomy" id="2695267"/>
    <lineage>
        <taxon>Bacteria</taxon>
        <taxon>Bacillati</taxon>
        <taxon>Actinomycetota</taxon>
        <taxon>Actinomycetes</taxon>
        <taxon>Micrococcales</taxon>
        <taxon>Brevibacteriaceae</taxon>
        <taxon>Brevibacterium</taxon>
    </lineage>
</organism>